<evidence type="ECO:0000256" key="3">
    <source>
        <dbReference type="ARBA" id="ARBA00023163"/>
    </source>
</evidence>
<dbReference type="PANTHER" id="PTHR30265">
    <property type="entry name" value="RHO-INTERACTING TRANSCRIPTION TERMINATION FACTOR NUSG"/>
    <property type="match status" value="1"/>
</dbReference>
<proteinExistence type="predicted"/>
<dbReference type="SUPFAM" id="SSF82679">
    <property type="entry name" value="N-utilization substance G protein NusG, N-terminal domain"/>
    <property type="match status" value="1"/>
</dbReference>
<dbReference type="NCBIfam" id="NF033644">
    <property type="entry name" value="antiterm_UpxY"/>
    <property type="match status" value="1"/>
</dbReference>
<reference evidence="5" key="1">
    <citation type="submission" date="2021-01" db="EMBL/GenBank/DDBJ databases">
        <title>Marivirga aurantiaca sp. nov., isolated from intertidal surface sediments.</title>
        <authorList>
            <person name="Zhang M."/>
        </authorList>
    </citation>
    <scope>NUCLEOTIDE SEQUENCE</scope>
    <source>
        <strain evidence="5">S37H4</strain>
    </source>
</reference>
<name>A0A934WYG3_9BACT</name>
<evidence type="ECO:0000313" key="6">
    <source>
        <dbReference type="Proteomes" id="UP000611723"/>
    </source>
</evidence>
<dbReference type="Proteomes" id="UP000611723">
    <property type="component" value="Unassembled WGS sequence"/>
</dbReference>
<dbReference type="Gene3D" id="3.30.70.940">
    <property type="entry name" value="NusG, N-terminal domain"/>
    <property type="match status" value="1"/>
</dbReference>
<feature type="domain" description="NusG-like N-terminal" evidence="4">
    <location>
        <begin position="3"/>
        <end position="100"/>
    </location>
</feature>
<dbReference type="InterPro" id="IPR036735">
    <property type="entry name" value="NGN_dom_sf"/>
</dbReference>
<dbReference type="EMBL" id="JAEQBW010000003">
    <property type="protein sequence ID" value="MBK6265324.1"/>
    <property type="molecule type" value="Genomic_DNA"/>
</dbReference>
<evidence type="ECO:0000313" key="5">
    <source>
        <dbReference type="EMBL" id="MBK6265324.1"/>
    </source>
</evidence>
<dbReference type="Pfam" id="PF02357">
    <property type="entry name" value="NusG"/>
    <property type="match status" value="1"/>
</dbReference>
<sequence length="167" mass="19007">MNEEKWYVLYTSPRAEKKVADRLLENGVNVYLPIIEEVRQWSDRKKKVKKALFDGYLFIKSTKPNLWKCLTDPGALKFISFSDDYATVSEEDISSIKRIVETGMAIEPMVSNISTGEKVKIIGGPLEGMVGECVQKENQDYFIVNISGIKRQLVVSIPRKFLKVIEG</sequence>
<evidence type="ECO:0000256" key="2">
    <source>
        <dbReference type="ARBA" id="ARBA00023015"/>
    </source>
</evidence>
<keyword evidence="3" id="KW-0804">Transcription</keyword>
<gene>
    <name evidence="5" type="ORF">JKA74_09750</name>
</gene>
<organism evidence="5 6">
    <name type="scientific">Marivirga aurantiaca</name>
    <dbReference type="NCBI Taxonomy" id="2802615"/>
    <lineage>
        <taxon>Bacteria</taxon>
        <taxon>Pseudomonadati</taxon>
        <taxon>Bacteroidota</taxon>
        <taxon>Cytophagia</taxon>
        <taxon>Cytophagales</taxon>
        <taxon>Marivirgaceae</taxon>
        <taxon>Marivirga</taxon>
    </lineage>
</organism>
<dbReference type="AlphaFoldDB" id="A0A934WYG3"/>
<evidence type="ECO:0000256" key="1">
    <source>
        <dbReference type="ARBA" id="ARBA00022814"/>
    </source>
</evidence>
<keyword evidence="1" id="KW-0889">Transcription antitermination</keyword>
<accession>A0A934WYG3</accession>
<dbReference type="RefSeq" id="WP_201430992.1">
    <property type="nucleotide sequence ID" value="NZ_JAEQBW010000003.1"/>
</dbReference>
<evidence type="ECO:0000259" key="4">
    <source>
        <dbReference type="SMART" id="SM00738"/>
    </source>
</evidence>
<dbReference type="InterPro" id="IPR043425">
    <property type="entry name" value="NusG-like"/>
</dbReference>
<dbReference type="CDD" id="cd09895">
    <property type="entry name" value="NGN_SP_UpxY"/>
    <property type="match status" value="1"/>
</dbReference>
<dbReference type="GO" id="GO:0006354">
    <property type="term" value="P:DNA-templated transcription elongation"/>
    <property type="evidence" value="ECO:0007669"/>
    <property type="project" value="InterPro"/>
</dbReference>
<dbReference type="SMART" id="SM00738">
    <property type="entry name" value="NGN"/>
    <property type="match status" value="1"/>
</dbReference>
<keyword evidence="2" id="KW-0805">Transcription regulation</keyword>
<comment type="caution">
    <text evidence="5">The sequence shown here is derived from an EMBL/GenBank/DDBJ whole genome shotgun (WGS) entry which is preliminary data.</text>
</comment>
<dbReference type="GO" id="GO:0031564">
    <property type="term" value="P:transcription antitermination"/>
    <property type="evidence" value="ECO:0007669"/>
    <property type="project" value="UniProtKB-KW"/>
</dbReference>
<protein>
    <submittedName>
        <fullName evidence="5">UpxY family transcription antiterminator</fullName>
    </submittedName>
</protein>
<dbReference type="PANTHER" id="PTHR30265:SF4">
    <property type="entry name" value="KOW MOTIF FAMILY PROTEIN, EXPRESSED"/>
    <property type="match status" value="1"/>
</dbReference>
<keyword evidence="6" id="KW-1185">Reference proteome</keyword>
<dbReference type="InterPro" id="IPR006645">
    <property type="entry name" value="NGN-like_dom"/>
</dbReference>